<gene>
    <name evidence="1" type="ORF">DRO04_01220</name>
</gene>
<evidence type="ECO:0000313" key="2">
    <source>
        <dbReference type="Proteomes" id="UP000278031"/>
    </source>
</evidence>
<dbReference type="EMBL" id="QMWP01000034">
    <property type="protein sequence ID" value="RLG70758.1"/>
    <property type="molecule type" value="Genomic_DNA"/>
</dbReference>
<sequence length="187" mass="21549">MDKKVRTILVLLIILTFSYAQEDLFLYQKGSSSLTVTISRSLTISGNVKNAELNIKTLAFRDAPGQELISQKGILEFDNKTYEAEWQKDTYGNNYAVFTIKGINLNNENKTLTYRIEAEINTNYTFLPSQLFLEKNKFSEFTEPTAYIDSNNPAIKTLVDNFFTENDFNVVVKIMNWVNNYLSYDLN</sequence>
<organism evidence="1 2">
    <name type="scientific">Candidatus Iainarchaeum sp</name>
    <dbReference type="NCBI Taxonomy" id="3101447"/>
    <lineage>
        <taxon>Archaea</taxon>
        <taxon>Candidatus Iainarchaeota</taxon>
        <taxon>Candidatus Iainarchaeia</taxon>
        <taxon>Candidatus Iainarchaeales</taxon>
        <taxon>Candidatus Iainarchaeaceae</taxon>
        <taxon>Candidatus Iainarchaeum</taxon>
    </lineage>
</organism>
<dbReference type="AlphaFoldDB" id="A0A497JHU9"/>
<accession>A0A497JHU9</accession>
<feature type="non-terminal residue" evidence="1">
    <location>
        <position position="187"/>
    </location>
</feature>
<protein>
    <submittedName>
        <fullName evidence="1">Uncharacterized protein</fullName>
    </submittedName>
</protein>
<name>A0A497JHU9_9ARCH</name>
<proteinExistence type="predicted"/>
<comment type="caution">
    <text evidence="1">The sequence shown here is derived from an EMBL/GenBank/DDBJ whole genome shotgun (WGS) entry which is preliminary data.</text>
</comment>
<evidence type="ECO:0000313" key="1">
    <source>
        <dbReference type="EMBL" id="RLG70758.1"/>
    </source>
</evidence>
<dbReference type="Proteomes" id="UP000278031">
    <property type="component" value="Unassembled WGS sequence"/>
</dbReference>
<reference evidence="1 2" key="1">
    <citation type="submission" date="2018-06" db="EMBL/GenBank/DDBJ databases">
        <title>Extensive metabolic versatility and redundancy in microbially diverse, dynamic hydrothermal sediments.</title>
        <authorList>
            <person name="Dombrowski N."/>
            <person name="Teske A."/>
            <person name="Baker B.J."/>
        </authorList>
    </citation>
    <scope>NUCLEOTIDE SEQUENCE [LARGE SCALE GENOMIC DNA]</scope>
    <source>
        <strain evidence="1">B51_G17</strain>
    </source>
</reference>